<dbReference type="AlphaFoldDB" id="A0A9Q0YL49"/>
<protein>
    <submittedName>
        <fullName evidence="2">Uncharacterized protein</fullName>
    </submittedName>
</protein>
<organism evidence="2 3">
    <name type="scientific">Holothuria leucospilota</name>
    <name type="common">Black long sea cucumber</name>
    <name type="synonym">Mertensiothuria leucospilota</name>
    <dbReference type="NCBI Taxonomy" id="206669"/>
    <lineage>
        <taxon>Eukaryota</taxon>
        <taxon>Metazoa</taxon>
        <taxon>Echinodermata</taxon>
        <taxon>Eleutherozoa</taxon>
        <taxon>Echinozoa</taxon>
        <taxon>Holothuroidea</taxon>
        <taxon>Aspidochirotacea</taxon>
        <taxon>Aspidochirotida</taxon>
        <taxon>Holothuriidae</taxon>
        <taxon>Holothuria</taxon>
    </lineage>
</organism>
<sequence length="159" mass="17337">MAIKIAKITTVSTSLIHDPSTYPANVKTEPSTSPEELVQSTNGESTSVGTSYLFSRRALFESPSYSIATTETSSPLLLTGENRPTINTRRTTDFRATEAVTTHTYHSIETSENQADHDSVTTELDSPFENLTIAATKYIQHVLSGILAVSQQLVMNVVK</sequence>
<gene>
    <name evidence="2" type="ORF">HOLleu_34406</name>
</gene>
<dbReference type="Proteomes" id="UP001152320">
    <property type="component" value="Chromosome 18"/>
</dbReference>
<feature type="region of interest" description="Disordered" evidence="1">
    <location>
        <begin position="22"/>
        <end position="46"/>
    </location>
</feature>
<dbReference type="EMBL" id="JAIZAY010000018">
    <property type="protein sequence ID" value="KAJ8024487.1"/>
    <property type="molecule type" value="Genomic_DNA"/>
</dbReference>
<evidence type="ECO:0000313" key="2">
    <source>
        <dbReference type="EMBL" id="KAJ8024487.1"/>
    </source>
</evidence>
<evidence type="ECO:0000313" key="3">
    <source>
        <dbReference type="Proteomes" id="UP001152320"/>
    </source>
</evidence>
<accession>A0A9Q0YL49</accession>
<reference evidence="2" key="1">
    <citation type="submission" date="2021-10" db="EMBL/GenBank/DDBJ databases">
        <title>Tropical sea cucumber genome reveals ecological adaptation and Cuvierian tubules defense mechanism.</title>
        <authorList>
            <person name="Chen T."/>
        </authorList>
    </citation>
    <scope>NUCLEOTIDE SEQUENCE</scope>
    <source>
        <strain evidence="2">Nanhai2018</strain>
        <tissue evidence="2">Muscle</tissue>
    </source>
</reference>
<keyword evidence="3" id="KW-1185">Reference proteome</keyword>
<evidence type="ECO:0000256" key="1">
    <source>
        <dbReference type="SAM" id="MobiDB-lite"/>
    </source>
</evidence>
<proteinExistence type="predicted"/>
<feature type="compositionally biased region" description="Polar residues" evidence="1">
    <location>
        <begin position="28"/>
        <end position="46"/>
    </location>
</feature>
<comment type="caution">
    <text evidence="2">The sequence shown here is derived from an EMBL/GenBank/DDBJ whole genome shotgun (WGS) entry which is preliminary data.</text>
</comment>
<name>A0A9Q0YL49_HOLLE</name>